<evidence type="ECO:0000256" key="5">
    <source>
        <dbReference type="ARBA" id="ARBA00022759"/>
    </source>
</evidence>
<dbReference type="Gene3D" id="3.30.70.270">
    <property type="match status" value="1"/>
</dbReference>
<dbReference type="CDD" id="cd01647">
    <property type="entry name" value="RT_LTR"/>
    <property type="match status" value="1"/>
</dbReference>
<dbReference type="SUPFAM" id="SSF56672">
    <property type="entry name" value="DNA/RNA polymerases"/>
    <property type="match status" value="1"/>
</dbReference>
<evidence type="ECO:0000256" key="1">
    <source>
        <dbReference type="ARBA" id="ARBA00022670"/>
    </source>
</evidence>
<dbReference type="FunFam" id="3.10.10.10:FF:000007">
    <property type="entry name" value="Retrovirus-related Pol polyprotein from transposon 17.6-like Protein"/>
    <property type="match status" value="1"/>
</dbReference>
<keyword evidence="5" id="KW-0255">Endonuclease</keyword>
<dbReference type="InterPro" id="IPR056924">
    <property type="entry name" value="SH3_Tf2-1"/>
</dbReference>
<dbReference type="Gene3D" id="3.10.10.10">
    <property type="entry name" value="HIV Type 1 Reverse Transcriptase, subunit A, domain 1"/>
    <property type="match status" value="2"/>
</dbReference>
<evidence type="ECO:0000259" key="10">
    <source>
        <dbReference type="Pfam" id="PF24626"/>
    </source>
</evidence>
<accession>A0AAE1XAE7</accession>
<keyword evidence="7" id="KW-0695">RNA-directed DNA polymerase</keyword>
<feature type="domain" description="Tf2-1-like SH3-like" evidence="10">
    <location>
        <begin position="415"/>
        <end position="463"/>
    </location>
</feature>
<feature type="region of interest" description="Disordered" evidence="8">
    <location>
        <begin position="25"/>
        <end position="53"/>
    </location>
</feature>
<dbReference type="InterPro" id="IPR000477">
    <property type="entry name" value="RT_dom"/>
</dbReference>
<comment type="caution">
    <text evidence="11">The sequence shown here is derived from an EMBL/GenBank/DDBJ whole genome shotgun (WGS) entry which is preliminary data.</text>
</comment>
<feature type="compositionally biased region" description="Pro residues" evidence="8">
    <location>
        <begin position="37"/>
        <end position="47"/>
    </location>
</feature>
<sequence length="518" mass="59121">MPFSGSRRIWDVIFRVRGGSGAVKTCPGRVRGGNTQPTPPSKPPNKNPSPRTNTQAKRFLTEAEVRAKKEKNLCYRCDEPYVLGHWCKFRQVLLLSEEEAKDYDVVEQGLMAVNLSASLGVQDSVGRYKNTSSLILSGDKKENHESEGEYLNYQALMQNAVDTKKTEIERNVKEMLQSGIINPSQSSFASPVLLVKKRMEAGDFMLTTGYFQIRMKKEDIPKTSFITHGGHYECLVMPFGLCNAPATFQELMNIVFEPYLRKICLVKGGVPRAYQWRVVLQTHRRLNACSTCQSLPLSRHLGVSWSLLLQKVYYGVISKPLTALLKNDAFEWNSEAEMAFNQLRRDWGYSNARWQTHSLSKQGSNNKESGLSTYEEFLLLLAVTKWRHYLQGWNNEELNLIAVLSLHKSYVDVGGTIRRQLKLSTKYFGSYKAFEKIGKVSYKLELPPGSRTHPVFRVSLLKKKLGSKYFPSTNLLECEDENLQNIKRHGRITMTLQQCFQVSIIGEKDLKGEEKYRI</sequence>
<dbReference type="Pfam" id="PF24626">
    <property type="entry name" value="SH3_Tf2-1"/>
    <property type="match status" value="1"/>
</dbReference>
<keyword evidence="3" id="KW-0548">Nucleotidyltransferase</keyword>
<keyword evidence="4" id="KW-0540">Nuclease</keyword>
<evidence type="ECO:0000256" key="6">
    <source>
        <dbReference type="ARBA" id="ARBA00022801"/>
    </source>
</evidence>
<dbReference type="GO" id="GO:0006508">
    <property type="term" value="P:proteolysis"/>
    <property type="evidence" value="ECO:0007669"/>
    <property type="project" value="UniProtKB-KW"/>
</dbReference>
<keyword evidence="2" id="KW-0808">Transferase</keyword>
<dbReference type="Pfam" id="PF00078">
    <property type="entry name" value="RVT_1"/>
    <property type="match status" value="1"/>
</dbReference>
<dbReference type="PANTHER" id="PTHR24559:SF450">
    <property type="entry name" value="RNA-DIRECTED DNA POLYMERASE HOMOLOG"/>
    <property type="match status" value="1"/>
</dbReference>
<evidence type="ECO:0000256" key="2">
    <source>
        <dbReference type="ARBA" id="ARBA00022679"/>
    </source>
</evidence>
<dbReference type="InterPro" id="IPR043502">
    <property type="entry name" value="DNA/RNA_pol_sf"/>
</dbReference>
<gene>
    <name evidence="11" type="ORF">Sango_0364200</name>
</gene>
<evidence type="ECO:0000313" key="11">
    <source>
        <dbReference type="EMBL" id="KAK4407832.1"/>
    </source>
</evidence>
<dbReference type="InterPro" id="IPR053134">
    <property type="entry name" value="RNA-dir_DNA_polymerase"/>
</dbReference>
<dbReference type="Proteomes" id="UP001289374">
    <property type="component" value="Unassembled WGS sequence"/>
</dbReference>
<dbReference type="GO" id="GO:0003964">
    <property type="term" value="F:RNA-directed DNA polymerase activity"/>
    <property type="evidence" value="ECO:0007669"/>
    <property type="project" value="UniProtKB-KW"/>
</dbReference>
<organism evidence="11 12">
    <name type="scientific">Sesamum angolense</name>
    <dbReference type="NCBI Taxonomy" id="2727404"/>
    <lineage>
        <taxon>Eukaryota</taxon>
        <taxon>Viridiplantae</taxon>
        <taxon>Streptophyta</taxon>
        <taxon>Embryophyta</taxon>
        <taxon>Tracheophyta</taxon>
        <taxon>Spermatophyta</taxon>
        <taxon>Magnoliopsida</taxon>
        <taxon>eudicotyledons</taxon>
        <taxon>Gunneridae</taxon>
        <taxon>Pentapetalae</taxon>
        <taxon>asterids</taxon>
        <taxon>lamiids</taxon>
        <taxon>Lamiales</taxon>
        <taxon>Pedaliaceae</taxon>
        <taxon>Sesamum</taxon>
    </lineage>
</organism>
<evidence type="ECO:0000313" key="12">
    <source>
        <dbReference type="Proteomes" id="UP001289374"/>
    </source>
</evidence>
<dbReference type="EMBL" id="JACGWL010000002">
    <property type="protein sequence ID" value="KAK4407832.1"/>
    <property type="molecule type" value="Genomic_DNA"/>
</dbReference>
<proteinExistence type="predicted"/>
<dbReference type="GO" id="GO:0004519">
    <property type="term" value="F:endonuclease activity"/>
    <property type="evidence" value="ECO:0007669"/>
    <property type="project" value="UniProtKB-KW"/>
</dbReference>
<dbReference type="InterPro" id="IPR043128">
    <property type="entry name" value="Rev_trsase/Diguanyl_cyclase"/>
</dbReference>
<keyword evidence="6" id="KW-0378">Hydrolase</keyword>
<evidence type="ECO:0000256" key="3">
    <source>
        <dbReference type="ARBA" id="ARBA00022695"/>
    </source>
</evidence>
<keyword evidence="12" id="KW-1185">Reference proteome</keyword>
<dbReference type="GO" id="GO:0008233">
    <property type="term" value="F:peptidase activity"/>
    <property type="evidence" value="ECO:0007669"/>
    <property type="project" value="UniProtKB-KW"/>
</dbReference>
<dbReference type="PANTHER" id="PTHR24559">
    <property type="entry name" value="TRANSPOSON TY3-I GAG-POL POLYPROTEIN"/>
    <property type="match status" value="1"/>
</dbReference>
<evidence type="ECO:0000256" key="8">
    <source>
        <dbReference type="SAM" id="MobiDB-lite"/>
    </source>
</evidence>
<protein>
    <submittedName>
        <fullName evidence="11">Retrovirus-related Pol polyprotein from transposon</fullName>
    </submittedName>
</protein>
<feature type="domain" description="Reverse transcriptase" evidence="9">
    <location>
        <begin position="203"/>
        <end position="262"/>
    </location>
</feature>
<evidence type="ECO:0000256" key="4">
    <source>
        <dbReference type="ARBA" id="ARBA00022722"/>
    </source>
</evidence>
<keyword evidence="1" id="KW-0645">Protease</keyword>
<dbReference type="AlphaFoldDB" id="A0AAE1XAE7"/>
<evidence type="ECO:0000259" key="9">
    <source>
        <dbReference type="Pfam" id="PF00078"/>
    </source>
</evidence>
<evidence type="ECO:0000256" key="7">
    <source>
        <dbReference type="ARBA" id="ARBA00022918"/>
    </source>
</evidence>
<reference evidence="11" key="2">
    <citation type="journal article" date="2024" name="Plant">
        <title>Genomic evolution and insights into agronomic trait innovations of Sesamum species.</title>
        <authorList>
            <person name="Miao H."/>
            <person name="Wang L."/>
            <person name="Qu L."/>
            <person name="Liu H."/>
            <person name="Sun Y."/>
            <person name="Le M."/>
            <person name="Wang Q."/>
            <person name="Wei S."/>
            <person name="Zheng Y."/>
            <person name="Lin W."/>
            <person name="Duan Y."/>
            <person name="Cao H."/>
            <person name="Xiong S."/>
            <person name="Wang X."/>
            <person name="Wei L."/>
            <person name="Li C."/>
            <person name="Ma Q."/>
            <person name="Ju M."/>
            <person name="Zhao R."/>
            <person name="Li G."/>
            <person name="Mu C."/>
            <person name="Tian Q."/>
            <person name="Mei H."/>
            <person name="Zhang T."/>
            <person name="Gao T."/>
            <person name="Zhang H."/>
        </authorList>
    </citation>
    <scope>NUCLEOTIDE SEQUENCE</scope>
    <source>
        <strain evidence="11">K16</strain>
    </source>
</reference>
<name>A0AAE1XAE7_9LAMI</name>
<reference evidence="11" key="1">
    <citation type="submission" date="2020-06" db="EMBL/GenBank/DDBJ databases">
        <authorList>
            <person name="Li T."/>
            <person name="Hu X."/>
            <person name="Zhang T."/>
            <person name="Song X."/>
            <person name="Zhang H."/>
            <person name="Dai N."/>
            <person name="Sheng W."/>
            <person name="Hou X."/>
            <person name="Wei L."/>
        </authorList>
    </citation>
    <scope>NUCLEOTIDE SEQUENCE</scope>
    <source>
        <strain evidence="11">K16</strain>
        <tissue evidence="11">Leaf</tissue>
    </source>
</reference>